<dbReference type="Pfam" id="PF02575">
    <property type="entry name" value="YbaB_DNA_bd"/>
    <property type="match status" value="1"/>
</dbReference>
<dbReference type="EMBL" id="AP023355">
    <property type="protein sequence ID" value="BCJ33629.1"/>
    <property type="molecule type" value="Genomic_DNA"/>
</dbReference>
<accession>A0A7R7DKX3</accession>
<keyword evidence="1" id="KW-0238">DNA-binding</keyword>
<dbReference type="PANTHER" id="PTHR33449">
    <property type="entry name" value="NUCLEOID-ASSOCIATED PROTEIN YBAB"/>
    <property type="match status" value="1"/>
</dbReference>
<dbReference type="GO" id="GO:0003677">
    <property type="term" value="F:DNA binding"/>
    <property type="evidence" value="ECO:0007669"/>
    <property type="project" value="UniProtKB-KW"/>
</dbReference>
<dbReference type="PANTHER" id="PTHR33449:SF1">
    <property type="entry name" value="NUCLEOID-ASSOCIATED PROTEIN YBAB"/>
    <property type="match status" value="1"/>
</dbReference>
<dbReference type="AlphaFoldDB" id="A0A7R7DKX3"/>
<dbReference type="Proteomes" id="UP000611640">
    <property type="component" value="Chromosome"/>
</dbReference>
<dbReference type="Gene3D" id="3.30.1310.10">
    <property type="entry name" value="Nucleoid-associated protein YbaB-like domain"/>
    <property type="match status" value="1"/>
</dbReference>
<dbReference type="KEGG" id="atl:Athai_11320"/>
<dbReference type="InterPro" id="IPR036894">
    <property type="entry name" value="YbaB-like_sf"/>
</dbReference>
<dbReference type="NCBIfam" id="TIGR00103">
    <property type="entry name" value="DNA_YbaB_EbfC"/>
    <property type="match status" value="1"/>
</dbReference>
<evidence type="ECO:0000313" key="3">
    <source>
        <dbReference type="Proteomes" id="UP000611640"/>
    </source>
</evidence>
<dbReference type="PIRSF" id="PIRSF004555">
    <property type="entry name" value="UCP004555"/>
    <property type="match status" value="1"/>
</dbReference>
<dbReference type="SUPFAM" id="SSF82607">
    <property type="entry name" value="YbaB-like"/>
    <property type="match status" value="1"/>
</dbReference>
<keyword evidence="3" id="KW-1185">Reference proteome</keyword>
<evidence type="ECO:0000313" key="2">
    <source>
        <dbReference type="EMBL" id="BCJ33629.1"/>
    </source>
</evidence>
<sequence length="102" mass="11241">MNAEIDDLLDRVRKQQEEVERIQKSVTDLAITGYSRNNEVKVTLRGTGRFTEISIDPDVARRLDAEALGDVVLEAVNDGLRRLGEASTAKFQPVIDAAGTDI</sequence>
<organism evidence="2 3">
    <name type="scientific">Actinocatenispora thailandica</name>
    <dbReference type="NCBI Taxonomy" id="227318"/>
    <lineage>
        <taxon>Bacteria</taxon>
        <taxon>Bacillati</taxon>
        <taxon>Actinomycetota</taxon>
        <taxon>Actinomycetes</taxon>
        <taxon>Micromonosporales</taxon>
        <taxon>Micromonosporaceae</taxon>
        <taxon>Actinocatenispora</taxon>
    </lineage>
</organism>
<proteinExistence type="predicted"/>
<reference evidence="2 3" key="1">
    <citation type="submission" date="2020-08" db="EMBL/GenBank/DDBJ databases">
        <title>Whole genome shotgun sequence of Actinocatenispora thailandica NBRC 105041.</title>
        <authorList>
            <person name="Komaki H."/>
            <person name="Tamura T."/>
        </authorList>
    </citation>
    <scope>NUCLEOTIDE SEQUENCE [LARGE SCALE GENOMIC DNA]</scope>
    <source>
        <strain evidence="2 3">NBRC 105041</strain>
    </source>
</reference>
<name>A0A7R7DKX3_9ACTN</name>
<evidence type="ECO:0000256" key="1">
    <source>
        <dbReference type="ARBA" id="ARBA00023125"/>
    </source>
</evidence>
<gene>
    <name evidence="2" type="ORF">Athai_11320</name>
</gene>
<dbReference type="RefSeq" id="WP_203960488.1">
    <property type="nucleotide sequence ID" value="NZ_AP023355.1"/>
</dbReference>
<protein>
    <recommendedName>
        <fullName evidence="4">Nucleoid-associated protein</fullName>
    </recommendedName>
</protein>
<evidence type="ECO:0008006" key="4">
    <source>
        <dbReference type="Google" id="ProtNLM"/>
    </source>
</evidence>
<dbReference type="InterPro" id="IPR004401">
    <property type="entry name" value="YbaB/EbfC"/>
</dbReference>